<comment type="function">
    <text evidence="5">Mechanosensitive channel that participates in the regulation of osmotic pressure changes within the cell, opening in response to stretch forces in the membrane lipid bilayer, without the need for other proteins. Contributes to normal resistance to hypoosmotic shock. Forms an ion channel of 1.0 nanosiemens conductance with a slight preference for anions.</text>
</comment>
<dbReference type="InterPro" id="IPR006685">
    <property type="entry name" value="MscS_channel_2nd"/>
</dbReference>
<dbReference type="GO" id="GO:0008381">
    <property type="term" value="F:mechanosensitive monoatomic ion channel activity"/>
    <property type="evidence" value="ECO:0007669"/>
    <property type="project" value="InterPro"/>
</dbReference>
<comment type="similarity">
    <text evidence="5">Belongs to the MscS (TC 1.A.23) family.</text>
</comment>
<feature type="region of interest" description="Disordered" evidence="6">
    <location>
        <begin position="262"/>
        <end position="298"/>
    </location>
</feature>
<evidence type="ECO:0000256" key="2">
    <source>
        <dbReference type="ARBA" id="ARBA00022692"/>
    </source>
</evidence>
<evidence type="ECO:0000313" key="8">
    <source>
        <dbReference type="EMBL" id="ABC33324.1"/>
    </source>
</evidence>
<dbReference type="InterPro" id="IPR023408">
    <property type="entry name" value="MscS_beta-dom_sf"/>
</dbReference>
<evidence type="ECO:0000256" key="6">
    <source>
        <dbReference type="SAM" id="MobiDB-lite"/>
    </source>
</evidence>
<feature type="transmembrane region" description="Helical" evidence="5">
    <location>
        <begin position="86"/>
        <end position="117"/>
    </location>
</feature>
<dbReference type="Proteomes" id="UP000000238">
    <property type="component" value="Chromosome"/>
</dbReference>
<feature type="domain" description="Mechanosensitive ion channel MscS" evidence="7">
    <location>
        <begin position="104"/>
        <end position="166"/>
    </location>
</feature>
<dbReference type="RefSeq" id="WP_011400376.1">
    <property type="nucleotide sequence ID" value="NC_007645.1"/>
</dbReference>
<dbReference type="GO" id="GO:0005886">
    <property type="term" value="C:plasma membrane"/>
    <property type="evidence" value="ECO:0007669"/>
    <property type="project" value="UniProtKB-SubCell"/>
</dbReference>
<feature type="compositionally biased region" description="Pro residues" evidence="6">
    <location>
        <begin position="289"/>
        <end position="298"/>
    </location>
</feature>
<dbReference type="STRING" id="349521.HCH_06695"/>
<reference evidence="8 9" key="1">
    <citation type="journal article" date="2005" name="Nucleic Acids Res.">
        <title>Genomic blueprint of Hahella chejuensis, a marine microbe producing an algicidal agent.</title>
        <authorList>
            <person name="Jeong H."/>
            <person name="Yim J.H."/>
            <person name="Lee C."/>
            <person name="Choi S.-H."/>
            <person name="Park Y.K."/>
            <person name="Yoon S.H."/>
            <person name="Hur C.-G."/>
            <person name="Kang H.-Y."/>
            <person name="Kim D."/>
            <person name="Lee H.H."/>
            <person name="Park K.H."/>
            <person name="Park S.-H."/>
            <person name="Park H.-S."/>
            <person name="Lee H.K."/>
            <person name="Oh T.K."/>
            <person name="Kim J.F."/>
        </authorList>
    </citation>
    <scope>NUCLEOTIDE SEQUENCE [LARGE SCALE GENOMIC DNA]</scope>
    <source>
        <strain evidence="8 9">KCTC 2396</strain>
    </source>
</reference>
<keyword evidence="5" id="KW-0997">Cell inner membrane</keyword>
<feature type="transmembrane region" description="Helical" evidence="5">
    <location>
        <begin position="20"/>
        <end position="38"/>
    </location>
</feature>
<protein>
    <recommendedName>
        <fullName evidence="5">Small-conductance mechanosensitive channel</fullName>
    </recommendedName>
</protein>
<evidence type="ECO:0000313" key="9">
    <source>
        <dbReference type="Proteomes" id="UP000000238"/>
    </source>
</evidence>
<evidence type="ECO:0000256" key="1">
    <source>
        <dbReference type="ARBA" id="ARBA00004370"/>
    </source>
</evidence>
<dbReference type="InterPro" id="IPR045275">
    <property type="entry name" value="MscS_archaea/bacteria_type"/>
</dbReference>
<feature type="transmembrane region" description="Helical" evidence="5">
    <location>
        <begin position="59"/>
        <end position="80"/>
    </location>
</feature>
<dbReference type="InterPro" id="IPR010920">
    <property type="entry name" value="LSM_dom_sf"/>
</dbReference>
<evidence type="ECO:0000256" key="5">
    <source>
        <dbReference type="RuleBase" id="RU369025"/>
    </source>
</evidence>
<gene>
    <name evidence="8" type="ordered locus">HCH_06695</name>
</gene>
<dbReference type="SUPFAM" id="SSF50182">
    <property type="entry name" value="Sm-like ribonucleoproteins"/>
    <property type="match status" value="1"/>
</dbReference>
<name>Q2S7Q0_HAHCH</name>
<evidence type="ECO:0000259" key="7">
    <source>
        <dbReference type="Pfam" id="PF00924"/>
    </source>
</evidence>
<comment type="subcellular location">
    <subcellularLocation>
        <location evidence="5">Cell inner membrane</location>
        <topology evidence="5">Multi-pass membrane protein</topology>
    </subcellularLocation>
    <subcellularLocation>
        <location evidence="1">Membrane</location>
    </subcellularLocation>
</comment>
<dbReference type="EMBL" id="CP000155">
    <property type="protein sequence ID" value="ABC33324.1"/>
    <property type="molecule type" value="Genomic_DNA"/>
</dbReference>
<dbReference type="PANTHER" id="PTHR30221:SF1">
    <property type="entry name" value="SMALL-CONDUCTANCE MECHANOSENSITIVE CHANNEL"/>
    <property type="match status" value="1"/>
</dbReference>
<keyword evidence="5" id="KW-1003">Cell membrane</keyword>
<keyword evidence="5" id="KW-0407">Ion channel</keyword>
<keyword evidence="2 5" id="KW-0812">Transmembrane</keyword>
<comment type="caution">
    <text evidence="5">Lacks conserved residue(s) required for the propagation of feature annotation.</text>
</comment>
<comment type="subunit">
    <text evidence="5">Homoheptamer.</text>
</comment>
<dbReference type="Pfam" id="PF00924">
    <property type="entry name" value="MS_channel_2nd"/>
    <property type="match status" value="1"/>
</dbReference>
<keyword evidence="5" id="KW-0813">Transport</keyword>
<dbReference type="HOGENOM" id="CLU_062814_0_0_6"/>
<evidence type="ECO:0000256" key="4">
    <source>
        <dbReference type="ARBA" id="ARBA00023136"/>
    </source>
</evidence>
<keyword evidence="9" id="KW-1185">Reference proteome</keyword>
<sequence>MDNQSVENLLQLGGLFEPGKIALLALGIFILWGVNRAARRLSDSLMDKFPSQRFLTLQIVTLFSFIWYIGGTHWLLVTVIEPPKEFLLAIGGSAVVAIGFALKDIAASMIAGIMLLFDRPFQVGDRVAFGDDYGEIVSIGLRSVRLRTLDDNMVTIPNSRFITETVSSGNTGALDMMVVTEFYLSLDADLELAQNLVYEVLATSRFIFLKKPISCVMTEVALADRLAVRLTAKAYVLDVRFEKAFQSDVVMRVERQFRAHHIARPQRDGVPESEAGRNAVASAPLQETLPPPSAASED</sequence>
<dbReference type="Gene3D" id="2.30.30.60">
    <property type="match status" value="1"/>
</dbReference>
<keyword evidence="4 5" id="KW-0472">Membrane</keyword>
<keyword evidence="3 5" id="KW-1133">Transmembrane helix</keyword>
<dbReference type="KEGG" id="hch:HCH_06695"/>
<dbReference type="OrthoDB" id="9799209at2"/>
<dbReference type="AlphaFoldDB" id="Q2S7Q0"/>
<dbReference type="Gene3D" id="1.10.287.1260">
    <property type="match status" value="1"/>
</dbReference>
<organism evidence="8 9">
    <name type="scientific">Hahella chejuensis (strain KCTC 2396)</name>
    <dbReference type="NCBI Taxonomy" id="349521"/>
    <lineage>
        <taxon>Bacteria</taxon>
        <taxon>Pseudomonadati</taxon>
        <taxon>Pseudomonadota</taxon>
        <taxon>Gammaproteobacteria</taxon>
        <taxon>Oceanospirillales</taxon>
        <taxon>Hahellaceae</taxon>
        <taxon>Hahella</taxon>
    </lineage>
</organism>
<dbReference type="PANTHER" id="PTHR30221">
    <property type="entry name" value="SMALL-CONDUCTANCE MECHANOSENSITIVE CHANNEL"/>
    <property type="match status" value="1"/>
</dbReference>
<proteinExistence type="inferred from homology"/>
<dbReference type="eggNOG" id="COG0668">
    <property type="taxonomic scope" value="Bacteria"/>
</dbReference>
<accession>Q2S7Q0</accession>
<keyword evidence="5" id="KW-0406">Ion transport</keyword>
<evidence type="ECO:0000256" key="3">
    <source>
        <dbReference type="ARBA" id="ARBA00022989"/>
    </source>
</evidence>